<evidence type="ECO:0000256" key="4">
    <source>
        <dbReference type="ARBA" id="ARBA00022692"/>
    </source>
</evidence>
<keyword evidence="4 7" id="KW-0812">Transmembrane</keyword>
<comment type="function">
    <text evidence="7">NDH-1 shuttles electrons from NADH, via FMN and iron-sulfur (Fe-S) centers, to quinones in the respiratory chain.</text>
</comment>
<dbReference type="InterPro" id="IPR038430">
    <property type="entry name" value="NDAH_ubi_oxred_su3_sf"/>
</dbReference>
<evidence type="ECO:0000313" key="9">
    <source>
        <dbReference type="EMBL" id="MDN4597685.1"/>
    </source>
</evidence>
<reference evidence="9" key="1">
    <citation type="submission" date="2023-03" db="EMBL/GenBank/DDBJ databases">
        <title>MT1 and MT2 Draft Genomes of Novel Species.</title>
        <authorList>
            <person name="Venkateswaran K."/>
        </authorList>
    </citation>
    <scope>NUCLEOTIDE SEQUENCE</scope>
    <source>
        <strain evidence="9">F6_8S_P_1A</strain>
    </source>
</reference>
<keyword evidence="6 8" id="KW-0472">Membrane</keyword>
<accession>A0ABT8IY05</accession>
<dbReference type="RefSeq" id="WP_175338895.1">
    <property type="nucleotide sequence ID" value="NZ_JAROCB010000003.1"/>
</dbReference>
<protein>
    <recommendedName>
        <fullName evidence="7">NADH-quinone oxidoreductase subunit</fullName>
        <ecNumber evidence="7">7.1.1.-</ecNumber>
    </recommendedName>
</protein>
<evidence type="ECO:0000256" key="1">
    <source>
        <dbReference type="ARBA" id="ARBA00004370"/>
    </source>
</evidence>
<evidence type="ECO:0000256" key="5">
    <source>
        <dbReference type="ARBA" id="ARBA00022989"/>
    </source>
</evidence>
<comment type="catalytic activity">
    <reaction evidence="7">
        <text>a quinone + NADH + 5 H(+)(in) = a quinol + NAD(+) + 4 H(+)(out)</text>
        <dbReference type="Rhea" id="RHEA:57888"/>
        <dbReference type="ChEBI" id="CHEBI:15378"/>
        <dbReference type="ChEBI" id="CHEBI:24646"/>
        <dbReference type="ChEBI" id="CHEBI:57540"/>
        <dbReference type="ChEBI" id="CHEBI:57945"/>
        <dbReference type="ChEBI" id="CHEBI:132124"/>
    </reaction>
</comment>
<dbReference type="PANTHER" id="PTHR11058:SF9">
    <property type="entry name" value="NADH-UBIQUINONE OXIDOREDUCTASE CHAIN 3"/>
    <property type="match status" value="1"/>
</dbReference>
<name>A0ABT8IY05_9MICO</name>
<evidence type="ECO:0000256" key="6">
    <source>
        <dbReference type="ARBA" id="ARBA00023136"/>
    </source>
</evidence>
<gene>
    <name evidence="9" type="ORF">P5G59_11080</name>
</gene>
<dbReference type="Pfam" id="PF00507">
    <property type="entry name" value="Oxidored_q4"/>
    <property type="match status" value="1"/>
</dbReference>
<sequence length="113" mass="12918">MIYVLVLLTVALLLLVALYGVSRLVRISGRVLVQEPFLSGMPVTEHAVSRYHVRWYTIAIVFLVFDMEMVFMYPWVLAVRETGAGSVVEMFAFLAVLVTAVVYAWREGVFRWT</sequence>
<evidence type="ECO:0000256" key="8">
    <source>
        <dbReference type="SAM" id="Phobius"/>
    </source>
</evidence>
<evidence type="ECO:0000256" key="7">
    <source>
        <dbReference type="RuleBase" id="RU003639"/>
    </source>
</evidence>
<proteinExistence type="inferred from homology"/>
<evidence type="ECO:0000256" key="2">
    <source>
        <dbReference type="ARBA" id="ARBA00008472"/>
    </source>
</evidence>
<evidence type="ECO:0000313" key="10">
    <source>
        <dbReference type="Proteomes" id="UP001174210"/>
    </source>
</evidence>
<feature type="transmembrane region" description="Helical" evidence="8">
    <location>
        <begin position="55"/>
        <end position="75"/>
    </location>
</feature>
<comment type="caution">
    <text evidence="9">The sequence shown here is derived from an EMBL/GenBank/DDBJ whole genome shotgun (WGS) entry which is preliminary data.</text>
</comment>
<dbReference type="Gene3D" id="1.20.58.1610">
    <property type="entry name" value="NADH:ubiquinone/plastoquinone oxidoreductase, chain 3"/>
    <property type="match status" value="1"/>
</dbReference>
<keyword evidence="3" id="KW-0813">Transport</keyword>
<dbReference type="PANTHER" id="PTHR11058">
    <property type="entry name" value="NADH-UBIQUINONE OXIDOREDUCTASE CHAIN 3"/>
    <property type="match status" value="1"/>
</dbReference>
<dbReference type="EMBL" id="JAROCB010000003">
    <property type="protein sequence ID" value="MDN4597685.1"/>
    <property type="molecule type" value="Genomic_DNA"/>
</dbReference>
<feature type="transmembrane region" description="Helical" evidence="8">
    <location>
        <begin position="87"/>
        <end position="105"/>
    </location>
</feature>
<keyword evidence="5 8" id="KW-1133">Transmembrane helix</keyword>
<keyword evidence="7" id="KW-0520">NAD</keyword>
<organism evidence="9 10">
    <name type="scientific">Leifsonia virtsii</name>
    <dbReference type="NCBI Taxonomy" id="3035915"/>
    <lineage>
        <taxon>Bacteria</taxon>
        <taxon>Bacillati</taxon>
        <taxon>Actinomycetota</taxon>
        <taxon>Actinomycetes</taxon>
        <taxon>Micrococcales</taxon>
        <taxon>Microbacteriaceae</taxon>
        <taxon>Leifsonia</taxon>
    </lineage>
</organism>
<dbReference type="InterPro" id="IPR000440">
    <property type="entry name" value="NADH_UbQ/plastoQ_OxRdtase_su3"/>
</dbReference>
<comment type="subcellular location">
    <subcellularLocation>
        <location evidence="7">Cell membrane</location>
        <topology evidence="7">Multi-pass membrane protein</topology>
    </subcellularLocation>
    <subcellularLocation>
        <location evidence="1">Membrane</location>
    </subcellularLocation>
</comment>
<dbReference type="Proteomes" id="UP001174210">
    <property type="component" value="Unassembled WGS sequence"/>
</dbReference>
<dbReference type="EC" id="7.1.1.-" evidence="7"/>
<comment type="similarity">
    <text evidence="2 7">Belongs to the complex I subunit 3 family.</text>
</comment>
<evidence type="ECO:0000256" key="3">
    <source>
        <dbReference type="ARBA" id="ARBA00022448"/>
    </source>
</evidence>
<keyword evidence="10" id="KW-1185">Reference proteome</keyword>
<keyword evidence="7" id="KW-0874">Quinone</keyword>